<dbReference type="EnsemblPlants" id="Bo6g031210.1">
    <property type="protein sequence ID" value="Bo6g031210.1"/>
    <property type="gene ID" value="Bo6g031210"/>
</dbReference>
<keyword evidence="2" id="KW-0611">Plant defense</keyword>
<dbReference type="InterPro" id="IPR050905">
    <property type="entry name" value="Plant_NBS-LRR"/>
</dbReference>
<dbReference type="PANTHER" id="PTHR33463">
    <property type="entry name" value="NB-ARC DOMAIN-CONTAINING PROTEIN-RELATED"/>
    <property type="match status" value="1"/>
</dbReference>
<evidence type="ECO:0000313" key="6">
    <source>
        <dbReference type="Proteomes" id="UP000032141"/>
    </source>
</evidence>
<dbReference type="PRINTS" id="PR00364">
    <property type="entry name" value="DISEASERSIST"/>
</dbReference>
<dbReference type="GO" id="GO:0006952">
    <property type="term" value="P:defense response"/>
    <property type="evidence" value="ECO:0007669"/>
    <property type="project" value="UniProtKB-KW"/>
</dbReference>
<name>A0A0D3CQM3_BRAOL</name>
<dbReference type="InterPro" id="IPR032675">
    <property type="entry name" value="LRR_dom_sf"/>
</dbReference>
<feature type="domain" description="NB-ARC" evidence="4">
    <location>
        <begin position="139"/>
        <end position="297"/>
    </location>
</feature>
<dbReference type="PANTHER" id="PTHR33463:SF220">
    <property type="entry name" value="NB-ARC DOMAIN-CONTAINING PROTEIN"/>
    <property type="match status" value="1"/>
</dbReference>
<organism evidence="5 6">
    <name type="scientific">Brassica oleracea var. oleracea</name>
    <dbReference type="NCBI Taxonomy" id="109376"/>
    <lineage>
        <taxon>Eukaryota</taxon>
        <taxon>Viridiplantae</taxon>
        <taxon>Streptophyta</taxon>
        <taxon>Embryophyta</taxon>
        <taxon>Tracheophyta</taxon>
        <taxon>Spermatophyta</taxon>
        <taxon>Magnoliopsida</taxon>
        <taxon>eudicotyledons</taxon>
        <taxon>Gunneridae</taxon>
        <taxon>Pentapetalae</taxon>
        <taxon>rosids</taxon>
        <taxon>malvids</taxon>
        <taxon>Brassicales</taxon>
        <taxon>Brassicaceae</taxon>
        <taxon>Brassiceae</taxon>
        <taxon>Brassica</taxon>
    </lineage>
</organism>
<dbReference type="HOGENOM" id="CLU_000427_4_0_1"/>
<evidence type="ECO:0000259" key="4">
    <source>
        <dbReference type="Pfam" id="PF00931"/>
    </source>
</evidence>
<keyword evidence="3" id="KW-0175">Coiled coil</keyword>
<dbReference type="OMA" id="WHRKLAT"/>
<dbReference type="Gene3D" id="3.80.10.10">
    <property type="entry name" value="Ribonuclease Inhibitor"/>
    <property type="match status" value="1"/>
</dbReference>
<proteinExistence type="inferred from homology"/>
<dbReference type="GO" id="GO:0043531">
    <property type="term" value="F:ADP binding"/>
    <property type="evidence" value="ECO:0007669"/>
    <property type="project" value="InterPro"/>
</dbReference>
<evidence type="ECO:0000256" key="3">
    <source>
        <dbReference type="SAM" id="Coils"/>
    </source>
</evidence>
<keyword evidence="6" id="KW-1185">Reference proteome</keyword>
<reference evidence="5 6" key="1">
    <citation type="journal article" date="2014" name="Genome Biol.">
        <title>Transcriptome and methylome profiling reveals relics of genome dominance in the mesopolyploid Brassica oleracea.</title>
        <authorList>
            <person name="Parkin I.A."/>
            <person name="Koh C."/>
            <person name="Tang H."/>
            <person name="Robinson S.J."/>
            <person name="Kagale S."/>
            <person name="Clarke W.E."/>
            <person name="Town C.D."/>
            <person name="Nixon J."/>
            <person name="Krishnakumar V."/>
            <person name="Bidwell S.L."/>
            <person name="Denoeud F."/>
            <person name="Belcram H."/>
            <person name="Links M.G."/>
            <person name="Just J."/>
            <person name="Clarke C."/>
            <person name="Bender T."/>
            <person name="Huebert T."/>
            <person name="Mason A.S."/>
            <person name="Pires J.C."/>
            <person name="Barker G."/>
            <person name="Moore J."/>
            <person name="Walley P.G."/>
            <person name="Manoli S."/>
            <person name="Batley J."/>
            <person name="Edwards D."/>
            <person name="Nelson M.N."/>
            <person name="Wang X."/>
            <person name="Paterson A.H."/>
            <person name="King G."/>
            <person name="Bancroft I."/>
            <person name="Chalhoub B."/>
            <person name="Sharpe A.G."/>
        </authorList>
    </citation>
    <scope>NUCLEOTIDE SEQUENCE</scope>
    <source>
        <strain evidence="5 6">cv. TO1000</strain>
    </source>
</reference>
<evidence type="ECO:0000256" key="2">
    <source>
        <dbReference type="ARBA" id="ARBA00022821"/>
    </source>
</evidence>
<dbReference type="SUPFAM" id="SSF52540">
    <property type="entry name" value="P-loop containing nucleoside triphosphate hydrolases"/>
    <property type="match status" value="1"/>
</dbReference>
<reference evidence="5" key="2">
    <citation type="submission" date="2015-03" db="UniProtKB">
        <authorList>
            <consortium name="EnsemblPlants"/>
        </authorList>
    </citation>
    <scope>IDENTIFICATION</scope>
</reference>
<dbReference type="Gene3D" id="3.40.50.300">
    <property type="entry name" value="P-loop containing nucleotide triphosphate hydrolases"/>
    <property type="match status" value="1"/>
</dbReference>
<dbReference type="InterPro" id="IPR027417">
    <property type="entry name" value="P-loop_NTPase"/>
</dbReference>
<dbReference type="Pfam" id="PF00931">
    <property type="entry name" value="NB-ARC"/>
    <property type="match status" value="1"/>
</dbReference>
<dbReference type="FunFam" id="3.40.50.300:FF:001091">
    <property type="entry name" value="Probable disease resistance protein At1g61300"/>
    <property type="match status" value="1"/>
</dbReference>
<dbReference type="AlphaFoldDB" id="A0A0D3CQM3"/>
<evidence type="ECO:0000256" key="1">
    <source>
        <dbReference type="ARBA" id="ARBA00008894"/>
    </source>
</evidence>
<dbReference type="Proteomes" id="UP000032141">
    <property type="component" value="Chromosome C6"/>
</dbReference>
<dbReference type="STRING" id="109376.A0A0D3CQM3"/>
<protein>
    <recommendedName>
        <fullName evidence="4">NB-ARC domain-containing protein</fullName>
    </recommendedName>
</protein>
<accession>A0A0D3CQM3</accession>
<dbReference type="SUPFAM" id="SSF52058">
    <property type="entry name" value="L domain-like"/>
    <property type="match status" value="1"/>
</dbReference>
<feature type="coiled-coil region" evidence="3">
    <location>
        <begin position="21"/>
        <end position="55"/>
    </location>
</feature>
<dbReference type="eggNOG" id="KOG4658">
    <property type="taxonomic scope" value="Eukaryota"/>
</dbReference>
<dbReference type="InterPro" id="IPR002182">
    <property type="entry name" value="NB-ARC"/>
</dbReference>
<sequence length="540" mass="61264">MSCDQVVNQVTQWFCVKESYIHNLEENLTALETAVEELKAMQDDLSRRVEREEDKGLRRLSQVQVWLTRVETIESQVNGVFSVRTTELQRLCLCGFCSKSLTLSYRYGKRVFMMLKEVANLKANGEFDVVAEKAQASQVEDEVSIMGLYGMGGVGKTTLLTQINNKFRKTDDDAFDIVIWTVVSKDVQIKNIQEDVAKKLRLDGEDWNRKDKEQKACDIHNVLKRKKFVLLLDDIWEKVNLAEIGVPYPTVENGCKVIFTTRSLELCGRMGADVEMVVQCLPPHDALELFKKKVGEITSDESKGMERAENKAYEIMGSLIRSSLLIQHEERSNFVYLHDVVREMALWIASDVGKQKDNFIVHACVGLEEIPKVQNWNNVKRILDCPELTALLLPHNKTLVSISGIFFLNMPRVVVLDLSGLDQFLSSHNQMRCTRSLGVEGLQLDSSKVLVLASMKKISEVRLNGCTFCEKKMDSATIIGSNKMVPPNACFLSLSRIYLKYSKFLKDLTWLMFAPNLTELSVHGGDELEDVIQKEEALVS</sequence>
<dbReference type="Gramene" id="Bo6g031210.1">
    <property type="protein sequence ID" value="Bo6g031210.1"/>
    <property type="gene ID" value="Bo6g031210"/>
</dbReference>
<evidence type="ECO:0000313" key="5">
    <source>
        <dbReference type="EnsemblPlants" id="Bo6g031210.1"/>
    </source>
</evidence>
<comment type="similarity">
    <text evidence="1">Belongs to the disease resistance NB-LRR family.</text>
</comment>